<dbReference type="Gene3D" id="2.130.10.130">
    <property type="entry name" value="Integrin alpha, N-terminal"/>
    <property type="match status" value="2"/>
</dbReference>
<dbReference type="InterPro" id="IPR003367">
    <property type="entry name" value="Thrombospondin_3-like_rpt"/>
</dbReference>
<evidence type="ECO:0000259" key="5">
    <source>
        <dbReference type="PROSITE" id="PS51127"/>
    </source>
</evidence>
<evidence type="ECO:0000256" key="2">
    <source>
        <dbReference type="ARBA" id="ARBA00022729"/>
    </source>
</evidence>
<comment type="caution">
    <text evidence="6">The sequence shown here is derived from an EMBL/GenBank/DDBJ whole genome shotgun (WGS) entry which is preliminary data.</text>
</comment>
<comment type="similarity">
    <text evidence="1">Belongs to the intimin/invasin family.</text>
</comment>
<feature type="signal peptide" evidence="4">
    <location>
        <begin position="1"/>
        <end position="23"/>
    </location>
</feature>
<dbReference type="Gene3D" id="2.60.40.10">
    <property type="entry name" value="Immunoglobulins"/>
    <property type="match status" value="1"/>
</dbReference>
<dbReference type="InterPro" id="IPR008964">
    <property type="entry name" value="Invasin/intimin_cell_adhesion"/>
</dbReference>
<dbReference type="PROSITE" id="PS51127">
    <property type="entry name" value="BIG1"/>
    <property type="match status" value="1"/>
</dbReference>
<sequence>MKRSVRSVLALLPATFLVATALAVPAAAAEGPYDPFFAAPATVADFGASARPFGVAAGDFDEDGDVDLVIGRTTGNVALARGNGDGTFAAPVAFAWKQAFFNAWAFAPADVDGDGNLDVVWGASAVSSGCSVPGTGCVVDTTVNDGDVRVWYGNGDGTFDETAYFVSGVRHNAGTLLADIGTDAGSLAATDIDGDGDTDVVAGEANGTTGTVKVLRNGGGTVAVETLDTSGTYFPAISTQNSPWGLATGDADGDGDTDLWVGDRALYVYLYRNDGAGAFTVVPGNIPGLETRPNVYLRHDSYRPAVGYTPSLASADVNGDGRADLFVGLHSGAQTPASGVANDGAVLLDVSDGTAHTGFGPIADLGTMTRGLQAADVNGDGATDLVGAVYEGQVKLLRQLAPRDTDGDGISDYVDNAPGVANAPRIDMNTDGSVNYLDQLDNDFDTVLGDPENEATWQRLGDAVDPDDDNDGVGDAGDNCAYAANPGQADGDADGRGDACDPLADTDTDGDGVPDGPAPGDPLYEAARAAAAKWSEGDTHFVIRIDALGRLFQNEFTQILTDAATLTPEEWATKCWENYQPDDGAYEPCGADPSQPPTLAGGMGVPVTLITIPKQLWTDVPVVDWINDRNDNPLFELGLHATYHVNNVPVSDWADLEDRWFYSCETCGLTLAENLELLAVGRDTLLGDYGNPWVAQSGATASSPAIDWSSSANPLISYAPPFNADDTAAREALSMLGFRAHSSSVFEENSSIFTPEGSHHEGFDQFGLFHASADLELDPPDTTGDDYDRAAYEQYLQANTDDGGLTTWLIEEVEWSGRPCQNDDRLGTCNGGSNRENNTVYAPRWEAWLQMLDFVRNYPGGVAMTMGEVALARSFDNAPTVPNPDQADSDHDGIGDVIDDVSLTADEVTLSRNVAGMLSATLAGGGNGIAGQTVTFAFDADGDGTAETYHGVTDATGEATVSVTATRPVGTAAVTVTWSDGRDGTATDTAEITVSDATDLTLAATPTGARITDAVTVSATLVDSEGTPLPGRTVEFSLGSVTGSGTTDASGIASASLVPAGPQGLQSLSAHFAGEATYGASSDSRSIPVSREDTVLTATYGAGRITATLREDDGAGIAGETITFSLEQKVKGRTQLVEIGSAQTDAAGVATFAVPPRYLGGRGTQVTVSYAGDAAYLPSSTTVLARR</sequence>
<reference evidence="7" key="1">
    <citation type="journal article" date="2019" name="Int. J. Syst. Evol. Microbiol.">
        <title>The Global Catalogue of Microorganisms (GCM) 10K type strain sequencing project: providing services to taxonomists for standard genome sequencing and annotation.</title>
        <authorList>
            <consortium name="The Broad Institute Genomics Platform"/>
            <consortium name="The Broad Institute Genome Sequencing Center for Infectious Disease"/>
            <person name="Wu L."/>
            <person name="Ma J."/>
        </authorList>
    </citation>
    <scope>NUCLEOTIDE SEQUENCE [LARGE SCALE GENOMIC DNA]</scope>
    <source>
        <strain evidence="7">JCM 15614</strain>
    </source>
</reference>
<dbReference type="InterPro" id="IPR028974">
    <property type="entry name" value="TSP_type-3_rpt"/>
</dbReference>
<keyword evidence="2 4" id="KW-0732">Signal</keyword>
<dbReference type="CDD" id="cd00146">
    <property type="entry name" value="PKD"/>
    <property type="match status" value="1"/>
</dbReference>
<dbReference type="EMBL" id="BAAAVV010000001">
    <property type="protein sequence ID" value="GAA3156714.1"/>
    <property type="molecule type" value="Genomic_DNA"/>
</dbReference>
<dbReference type="Gene3D" id="4.10.1080.10">
    <property type="entry name" value="TSP type-3 repeat"/>
    <property type="match status" value="2"/>
</dbReference>
<dbReference type="InterPro" id="IPR028994">
    <property type="entry name" value="Integrin_alpha_N"/>
</dbReference>
<dbReference type="Pfam" id="PF13517">
    <property type="entry name" value="FG-GAP_3"/>
    <property type="match status" value="2"/>
</dbReference>
<evidence type="ECO:0000313" key="7">
    <source>
        <dbReference type="Proteomes" id="UP001499924"/>
    </source>
</evidence>
<dbReference type="PANTHER" id="PTHR46580">
    <property type="entry name" value="SENSOR KINASE-RELATED"/>
    <property type="match status" value="1"/>
</dbReference>
<feature type="chain" id="PRO_5045668160" description="Big-1 domain-containing protein" evidence="4">
    <location>
        <begin position="24"/>
        <end position="1187"/>
    </location>
</feature>
<dbReference type="RefSeq" id="WP_344686934.1">
    <property type="nucleotide sequence ID" value="NZ_BAAAVV010000001.1"/>
</dbReference>
<evidence type="ECO:0000313" key="6">
    <source>
        <dbReference type="EMBL" id="GAA3156714.1"/>
    </source>
</evidence>
<proteinExistence type="inferred from homology"/>
<dbReference type="InterPro" id="IPR013783">
    <property type="entry name" value="Ig-like_fold"/>
</dbReference>
<feature type="domain" description="Big-1" evidence="5">
    <location>
        <begin position="999"/>
        <end position="1090"/>
    </location>
</feature>
<dbReference type="SMART" id="SM00634">
    <property type="entry name" value="BID_1"/>
    <property type="match status" value="3"/>
</dbReference>
<evidence type="ECO:0000256" key="4">
    <source>
        <dbReference type="SAM" id="SignalP"/>
    </source>
</evidence>
<dbReference type="InterPro" id="IPR013517">
    <property type="entry name" value="FG-GAP"/>
</dbReference>
<dbReference type="SUPFAM" id="SSF69318">
    <property type="entry name" value="Integrin alpha N-terminal domain"/>
    <property type="match status" value="2"/>
</dbReference>
<gene>
    <name evidence="6" type="ORF">GCM10010531_05060</name>
</gene>
<dbReference type="SUPFAM" id="SSF49373">
    <property type="entry name" value="Invasin/intimin cell-adhesion fragments"/>
    <property type="match status" value="2"/>
</dbReference>
<accession>A0ABP6NS22</accession>
<evidence type="ECO:0000256" key="1">
    <source>
        <dbReference type="ARBA" id="ARBA00010116"/>
    </source>
</evidence>
<dbReference type="Proteomes" id="UP001499924">
    <property type="component" value="Unassembled WGS sequence"/>
</dbReference>
<dbReference type="InterPro" id="IPR003344">
    <property type="entry name" value="Big_1_dom"/>
</dbReference>
<name>A0ABP6NS22_9ACTN</name>
<keyword evidence="7" id="KW-1185">Reference proteome</keyword>
<feature type="region of interest" description="Disordered" evidence="3">
    <location>
        <begin position="461"/>
        <end position="518"/>
    </location>
</feature>
<organism evidence="6 7">
    <name type="scientific">Blastococcus jejuensis</name>
    <dbReference type="NCBI Taxonomy" id="351224"/>
    <lineage>
        <taxon>Bacteria</taxon>
        <taxon>Bacillati</taxon>
        <taxon>Actinomycetota</taxon>
        <taxon>Actinomycetes</taxon>
        <taxon>Geodermatophilales</taxon>
        <taxon>Geodermatophilaceae</taxon>
        <taxon>Blastococcus</taxon>
    </lineage>
</organism>
<evidence type="ECO:0000256" key="3">
    <source>
        <dbReference type="SAM" id="MobiDB-lite"/>
    </source>
</evidence>
<dbReference type="Pfam" id="PF02412">
    <property type="entry name" value="TSP_3"/>
    <property type="match status" value="3"/>
</dbReference>
<protein>
    <recommendedName>
        <fullName evidence="5">Big-1 domain-containing protein</fullName>
    </recommendedName>
</protein>